<dbReference type="EMBL" id="AKWZ02000009">
    <property type="protein sequence ID" value="EPG74714.1"/>
    <property type="molecule type" value="Genomic_DNA"/>
</dbReference>
<dbReference type="Proteomes" id="UP000014540">
    <property type="component" value="Unassembled WGS sequence"/>
</dbReference>
<comment type="caution">
    <text evidence="1">The sequence shown here is derived from an EMBL/GenBank/DDBJ whole genome shotgun (WGS) entry which is preliminary data.</text>
</comment>
<gene>
    <name evidence="1" type="ORF">LEP1GSC058_1815</name>
</gene>
<keyword evidence="2" id="KW-1185">Reference proteome</keyword>
<sequence length="40" mass="4701">MILNRLLAKANSSILFIRYKASRKLIIFGHAIRLDDRRCI</sequence>
<organism evidence="1 2">
    <name type="scientific">Leptospira fainei serovar Hurstbridge str. BUT 6</name>
    <dbReference type="NCBI Taxonomy" id="1193011"/>
    <lineage>
        <taxon>Bacteria</taxon>
        <taxon>Pseudomonadati</taxon>
        <taxon>Spirochaetota</taxon>
        <taxon>Spirochaetia</taxon>
        <taxon>Leptospirales</taxon>
        <taxon>Leptospiraceae</taxon>
        <taxon>Leptospira</taxon>
    </lineage>
</organism>
<evidence type="ECO:0000313" key="2">
    <source>
        <dbReference type="Proteomes" id="UP000014540"/>
    </source>
</evidence>
<protein>
    <submittedName>
        <fullName evidence="1">Uncharacterized protein</fullName>
    </submittedName>
</protein>
<accession>S3V259</accession>
<name>S3V259_9LEPT</name>
<reference evidence="1" key="1">
    <citation type="submission" date="2013-04" db="EMBL/GenBank/DDBJ databases">
        <authorList>
            <person name="Harkins D.M."/>
            <person name="Durkin A.S."/>
            <person name="Selengut J.D."/>
            <person name="Sanka R."/>
            <person name="DePew J."/>
            <person name="Purushe J."/>
            <person name="Ahmed A."/>
            <person name="van der Linden H."/>
            <person name="Goris M.G.A."/>
            <person name="Hartskeerl R.A."/>
            <person name="Vinetz J.M."/>
            <person name="Sutton G.G."/>
            <person name="Nelson W.C."/>
            <person name="Fouts D.E."/>
        </authorList>
    </citation>
    <scope>NUCLEOTIDE SEQUENCE [LARGE SCALE GENOMIC DNA]</scope>
    <source>
        <strain evidence="1">BUT 6</strain>
    </source>
</reference>
<evidence type="ECO:0000313" key="1">
    <source>
        <dbReference type="EMBL" id="EPG74714.1"/>
    </source>
</evidence>
<dbReference type="AlphaFoldDB" id="S3V259"/>
<proteinExistence type="predicted"/>